<proteinExistence type="predicted"/>
<protein>
    <submittedName>
        <fullName evidence="2">KLLA0B01936p</fullName>
    </submittedName>
</protein>
<dbReference type="OMA" id="RDYKISW"/>
<dbReference type="KEGG" id="kla:KLLA0_B01936g"/>
<dbReference type="Proteomes" id="UP000000598">
    <property type="component" value="Chromosome B"/>
</dbReference>
<dbReference type="EMBL" id="CR382122">
    <property type="protein sequence ID" value="CAH02010.1"/>
    <property type="molecule type" value="Genomic_DNA"/>
</dbReference>
<sequence>MSKGQLWLLILFCSALFFDFAYGKALYPVHTIDKACAVGFNSANMNMKKTFEIWSGATIPVDSLPGDTKLFTGFKVHRVFYFHQLYKRSGKALKITYCNEGKVVFETEKQLTNDVKDWNQPWCFFESKEQENPNNSLKNFHCLKMARRKKYAIRPFDVFIPYTWVGGLFYCDVDMDAKQTIFQSLQSDGISTSNAMEFCSLSNSIPIQPLYASTYSDSWSEVMAKKLIPFITLLSKRKTKTYVPYLQTPNLSMAPTNFSLSSYYMNTSMSQIPDFKSKLSTKELLIDWYSRRKSSKELSWFQEIEVSERYHYDKEDNFKLTLATEKLKDIISPLLQLSTIEQDKLSLPWRTLNKVATTKLWKTLSITDKIMAANLTRVLEKCSVFLNYWDNMHVSDELFEYVHP</sequence>
<evidence type="ECO:0000256" key="1">
    <source>
        <dbReference type="SAM" id="SignalP"/>
    </source>
</evidence>
<accession>Q6CWS2</accession>
<keyword evidence="3" id="KW-1185">Reference proteome</keyword>
<dbReference type="AlphaFoldDB" id="Q6CWS2"/>
<feature type="signal peptide" evidence="1">
    <location>
        <begin position="1"/>
        <end position="23"/>
    </location>
</feature>
<dbReference type="GeneID" id="2897435"/>
<evidence type="ECO:0000313" key="3">
    <source>
        <dbReference type="Proteomes" id="UP000000598"/>
    </source>
</evidence>
<dbReference type="HOGENOM" id="CLU_048789_0_0_1"/>
<reference evidence="2 3" key="1">
    <citation type="journal article" date="2004" name="Nature">
        <title>Genome evolution in yeasts.</title>
        <authorList>
            <consortium name="Genolevures"/>
            <person name="Dujon B."/>
            <person name="Sherman D."/>
            <person name="Fischer G."/>
            <person name="Durrens P."/>
            <person name="Casaregola S."/>
            <person name="Lafontaine I."/>
            <person name="de Montigny J."/>
            <person name="Marck C."/>
            <person name="Neuveglise C."/>
            <person name="Talla E."/>
            <person name="Goffard N."/>
            <person name="Frangeul L."/>
            <person name="Aigle M."/>
            <person name="Anthouard V."/>
            <person name="Babour A."/>
            <person name="Barbe V."/>
            <person name="Barnay S."/>
            <person name="Blanchin S."/>
            <person name="Beckerich J.M."/>
            <person name="Beyne E."/>
            <person name="Bleykasten C."/>
            <person name="Boisrame A."/>
            <person name="Boyer J."/>
            <person name="Cattolico L."/>
            <person name="Confanioleri F."/>
            <person name="de Daruvar A."/>
            <person name="Despons L."/>
            <person name="Fabre E."/>
            <person name="Fairhead C."/>
            <person name="Ferry-Dumazet H."/>
            <person name="Groppi A."/>
            <person name="Hantraye F."/>
            <person name="Hennequin C."/>
            <person name="Jauniaux N."/>
            <person name="Joyet P."/>
            <person name="Kachouri R."/>
            <person name="Kerrest A."/>
            <person name="Koszul R."/>
            <person name="Lemaire M."/>
            <person name="Lesur I."/>
            <person name="Ma L."/>
            <person name="Muller H."/>
            <person name="Nicaud J.M."/>
            <person name="Nikolski M."/>
            <person name="Oztas S."/>
            <person name="Ozier-Kalogeropoulos O."/>
            <person name="Pellenz S."/>
            <person name="Potier S."/>
            <person name="Richard G.F."/>
            <person name="Straub M.L."/>
            <person name="Suleau A."/>
            <person name="Swennene D."/>
            <person name="Tekaia F."/>
            <person name="Wesolowski-Louvel M."/>
            <person name="Westhof E."/>
            <person name="Wirth B."/>
            <person name="Zeniou-Meyer M."/>
            <person name="Zivanovic I."/>
            <person name="Bolotin-Fukuhara M."/>
            <person name="Thierry A."/>
            <person name="Bouchier C."/>
            <person name="Caudron B."/>
            <person name="Scarpelli C."/>
            <person name="Gaillardin C."/>
            <person name="Weissenbach J."/>
            <person name="Wincker P."/>
            <person name="Souciet J.L."/>
        </authorList>
    </citation>
    <scope>NUCLEOTIDE SEQUENCE [LARGE SCALE GENOMIC DNA]</scope>
    <source>
        <strain evidence="3">ATCC 8585 / CBS 2359 / DSM 70799 / NBRC 1267 / NRRL Y-1140 / WM37</strain>
    </source>
</reference>
<name>Q6CWS2_KLULA</name>
<organism evidence="2 3">
    <name type="scientific">Kluyveromyces lactis (strain ATCC 8585 / CBS 2359 / DSM 70799 / NBRC 1267 / NRRL Y-1140 / WM37)</name>
    <name type="common">Yeast</name>
    <name type="synonym">Candida sphaerica</name>
    <dbReference type="NCBI Taxonomy" id="284590"/>
    <lineage>
        <taxon>Eukaryota</taxon>
        <taxon>Fungi</taxon>
        <taxon>Dikarya</taxon>
        <taxon>Ascomycota</taxon>
        <taxon>Saccharomycotina</taxon>
        <taxon>Saccharomycetes</taxon>
        <taxon>Saccharomycetales</taxon>
        <taxon>Saccharomycetaceae</taxon>
        <taxon>Kluyveromyces</taxon>
    </lineage>
</organism>
<dbReference type="PaxDb" id="284590-Q6CWS2"/>
<dbReference type="InParanoid" id="Q6CWS2"/>
<feature type="chain" id="PRO_5004272888" evidence="1">
    <location>
        <begin position="24"/>
        <end position="404"/>
    </location>
</feature>
<dbReference type="FunCoup" id="Q6CWS2">
    <property type="interactions" value="18"/>
</dbReference>
<keyword evidence="1" id="KW-0732">Signal</keyword>
<gene>
    <name evidence="2" type="ORF">KLLA0_B01936g</name>
</gene>
<dbReference type="eggNOG" id="ENOG502RY5P">
    <property type="taxonomic scope" value="Eukaryota"/>
</dbReference>
<dbReference type="RefSeq" id="XP_451617.1">
    <property type="nucleotide sequence ID" value="XM_451617.1"/>
</dbReference>
<evidence type="ECO:0000313" key="2">
    <source>
        <dbReference type="EMBL" id="CAH02010.1"/>
    </source>
</evidence>